<keyword evidence="5" id="KW-0812">Transmembrane</keyword>
<organism evidence="6 7">
    <name type="scientific">Fusarium albosuccineum</name>
    <dbReference type="NCBI Taxonomy" id="1237068"/>
    <lineage>
        <taxon>Eukaryota</taxon>
        <taxon>Fungi</taxon>
        <taxon>Dikarya</taxon>
        <taxon>Ascomycota</taxon>
        <taxon>Pezizomycotina</taxon>
        <taxon>Sordariomycetes</taxon>
        <taxon>Hypocreomycetidae</taxon>
        <taxon>Hypocreales</taxon>
        <taxon>Nectriaceae</taxon>
        <taxon>Fusarium</taxon>
        <taxon>Fusarium decemcellulare species complex</taxon>
    </lineage>
</organism>
<dbReference type="InterPro" id="IPR036396">
    <property type="entry name" value="Cyt_P450_sf"/>
</dbReference>
<dbReference type="SUPFAM" id="SSF48264">
    <property type="entry name" value="Cytochrome P450"/>
    <property type="match status" value="1"/>
</dbReference>
<keyword evidence="3" id="KW-0349">Heme</keyword>
<keyword evidence="5" id="KW-1133">Transmembrane helix</keyword>
<evidence type="ECO:0000256" key="2">
    <source>
        <dbReference type="ARBA" id="ARBA00023004"/>
    </source>
</evidence>
<feature type="transmembrane region" description="Helical" evidence="5">
    <location>
        <begin position="979"/>
        <end position="999"/>
    </location>
</feature>
<dbReference type="EMBL" id="JAADYS010000244">
    <property type="protein sequence ID" value="KAF4471162.1"/>
    <property type="molecule type" value="Genomic_DNA"/>
</dbReference>
<evidence type="ECO:0000256" key="3">
    <source>
        <dbReference type="PIRSR" id="PIRSR602401-1"/>
    </source>
</evidence>
<proteinExistence type="predicted"/>
<dbReference type="GO" id="GO:0016020">
    <property type="term" value="C:membrane"/>
    <property type="evidence" value="ECO:0007669"/>
    <property type="project" value="TreeGrafter"/>
</dbReference>
<evidence type="ECO:0000313" key="6">
    <source>
        <dbReference type="EMBL" id="KAF4471162.1"/>
    </source>
</evidence>
<dbReference type="AlphaFoldDB" id="A0A8H4LMZ4"/>
<evidence type="ECO:0000256" key="1">
    <source>
        <dbReference type="ARBA" id="ARBA00022723"/>
    </source>
</evidence>
<feature type="binding site" description="axial binding residue" evidence="3">
    <location>
        <position position="546"/>
    </location>
    <ligand>
        <name>heme</name>
        <dbReference type="ChEBI" id="CHEBI:30413"/>
    </ligand>
    <ligandPart>
        <name>Fe</name>
        <dbReference type="ChEBI" id="CHEBI:18248"/>
    </ligandPart>
</feature>
<dbReference type="PANTHER" id="PTHR41807">
    <property type="entry name" value="GLUTATHIONE TRANSFERASE 3"/>
    <property type="match status" value="1"/>
</dbReference>
<dbReference type="GO" id="GO:0020037">
    <property type="term" value="F:heme binding"/>
    <property type="evidence" value="ECO:0007669"/>
    <property type="project" value="InterPro"/>
</dbReference>
<dbReference type="CDD" id="cd11070">
    <property type="entry name" value="CYP56-like"/>
    <property type="match status" value="1"/>
</dbReference>
<dbReference type="GO" id="GO:0016705">
    <property type="term" value="F:oxidoreductase activity, acting on paired donors, with incorporation or reduction of molecular oxygen"/>
    <property type="evidence" value="ECO:0007669"/>
    <property type="project" value="InterPro"/>
</dbReference>
<dbReference type="Proteomes" id="UP000554235">
    <property type="component" value="Unassembled WGS sequence"/>
</dbReference>
<accession>A0A8H4LMZ4</accession>
<feature type="region of interest" description="Disordered" evidence="4">
    <location>
        <begin position="495"/>
        <end position="526"/>
    </location>
</feature>
<keyword evidence="5" id="KW-0472">Membrane</keyword>
<dbReference type="OrthoDB" id="1470350at2759"/>
<evidence type="ECO:0000313" key="7">
    <source>
        <dbReference type="Proteomes" id="UP000554235"/>
    </source>
</evidence>
<keyword evidence="1 3" id="KW-0479">Metal-binding</keyword>
<keyword evidence="7" id="KW-1185">Reference proteome</keyword>
<gene>
    <name evidence="6" type="ORF">FALBO_1928</name>
</gene>
<dbReference type="Gene3D" id="1.10.630.10">
    <property type="entry name" value="Cytochrome P450"/>
    <property type="match status" value="1"/>
</dbReference>
<comment type="caution">
    <text evidence="6">The sequence shown here is derived from an EMBL/GenBank/DDBJ whole genome shotgun (WGS) entry which is preliminary data.</text>
</comment>
<dbReference type="PANTHER" id="PTHR41807:SF1">
    <property type="entry name" value="GLUTATHIONE TRANSFERASE 3"/>
    <property type="match status" value="1"/>
</dbReference>
<dbReference type="PROSITE" id="PS00086">
    <property type="entry name" value="CYTOCHROME_P450"/>
    <property type="match status" value="1"/>
</dbReference>
<reference evidence="6 7" key="1">
    <citation type="submission" date="2020-01" db="EMBL/GenBank/DDBJ databases">
        <title>Identification and distribution of gene clusters putatively required for synthesis of sphingolipid metabolism inhibitors in phylogenetically diverse species of the filamentous fungus Fusarium.</title>
        <authorList>
            <person name="Kim H.-S."/>
            <person name="Busman M."/>
            <person name="Brown D.W."/>
            <person name="Divon H."/>
            <person name="Uhlig S."/>
            <person name="Proctor R.H."/>
        </authorList>
    </citation>
    <scope>NUCLEOTIDE SEQUENCE [LARGE SCALE GENOMIC DNA]</scope>
    <source>
        <strain evidence="6 7">NRRL 20459</strain>
    </source>
</reference>
<feature type="region of interest" description="Disordered" evidence="4">
    <location>
        <begin position="792"/>
        <end position="818"/>
    </location>
</feature>
<dbReference type="GO" id="GO:0004497">
    <property type="term" value="F:monooxygenase activity"/>
    <property type="evidence" value="ECO:0007669"/>
    <property type="project" value="InterPro"/>
</dbReference>
<evidence type="ECO:0000256" key="4">
    <source>
        <dbReference type="SAM" id="MobiDB-lite"/>
    </source>
</evidence>
<dbReference type="PRINTS" id="PR00463">
    <property type="entry name" value="EP450I"/>
</dbReference>
<dbReference type="Pfam" id="PF00067">
    <property type="entry name" value="p450"/>
    <property type="match status" value="1"/>
</dbReference>
<protein>
    <submittedName>
        <fullName evidence="6">Cytochrome P450</fullName>
    </submittedName>
</protein>
<feature type="compositionally biased region" description="Acidic residues" evidence="4">
    <location>
        <begin position="505"/>
        <end position="515"/>
    </location>
</feature>
<dbReference type="InterPro" id="IPR017972">
    <property type="entry name" value="Cyt_P450_CS"/>
</dbReference>
<feature type="transmembrane region" description="Helical" evidence="5">
    <location>
        <begin position="246"/>
        <end position="270"/>
    </location>
</feature>
<feature type="transmembrane region" description="Helical" evidence="5">
    <location>
        <begin position="1019"/>
        <end position="1040"/>
    </location>
</feature>
<dbReference type="InterPro" id="IPR001128">
    <property type="entry name" value="Cyt_P450"/>
</dbReference>
<dbReference type="InterPro" id="IPR038872">
    <property type="entry name" value="Put_GTT3"/>
</dbReference>
<feature type="compositionally biased region" description="Basic and acidic residues" evidence="4">
    <location>
        <begin position="495"/>
        <end position="504"/>
    </location>
</feature>
<name>A0A8H4LMZ4_9HYPO</name>
<keyword evidence="2 3" id="KW-0408">Iron</keyword>
<dbReference type="GO" id="GO:0005506">
    <property type="term" value="F:iron ion binding"/>
    <property type="evidence" value="ECO:0007669"/>
    <property type="project" value="InterPro"/>
</dbReference>
<comment type="cofactor">
    <cofactor evidence="3">
        <name>heme</name>
        <dbReference type="ChEBI" id="CHEBI:30413"/>
    </cofactor>
</comment>
<sequence length="1046" mass="117262">MQTILLLIGVALAYAVYTYISNLRHNIAEAKRSGLPYIIAPCSPIFLPWQMTHKLWIPFIKLFPRPWWERWLEVLTPGFSYRTGHDWFARYGDVFIIVSPKLLFMMVCNAEAVRQITSRREHFPKYVETYEILRQFGDNVLASEGAIWRMHRKVTSATFNEKNAALVFKEAIQQAQGMVRMWMGSEGEDSGTIHSLDRDTMRLALNIIAYVGFGLQLLWPGETLPPGADPKLAKYGSLEPSAGHKLSFVTTVATLLEYILMLLLVPSWLLRLMPFKKAHLAADSHEDWCKYMQELMDEKIEEARQGERVDGMDLMGQLVRSSYGTGSDKSKEELVPKKGSLSRDEIQGNAFIMLVAGHETTANAMHFILLELANNPASQRRLQKDIDEIFGSRDPSAWDYEGLINPMMGGMLGACMNETLRMMPAVVEIPKKVTPNQDQVITIDGKRYVLPRSTVISLVAVSVQRNPRYWPARPSKLHEGEDDINDWVPERWYRKNEGPTTKESDSEDSTPDTDDFGGYAGPDTSAQLFRPERGAYIPFSDGPRSCLGRRIAQVEIIAALAVLFRDYSLELAVDEWASHEQVELMDRKTRREVYAKAQAVSREKLLGATSVLTLKMNDDHVPVSLANCRKSGRVNTCRVAFWNKRANALEKMIESDDGGVSNTLWHRGVMTKRTNGALHPKLELKRVTYRNILPHQRDIKMSNHSYNSWLKSKKKPELFDLAEQIGLEDSAAYKKKDDLGVALDSYLAENSSRFLTDPELAGYFNSRSKALGSPVKREVIRDDPEKSLRVARRRTTTKLSEDLTPESDDAPSPQATSTALVETPGRALSQVAARIPLPATPADVALAVDRSTIAVRQRVSSLYEESGITEVSHATRDTLSTVTSVLFCVSAWELWNVRAEILSNTYAFTIPAINLLGTSDYPVYVPDMFLVLTSSFWSPALTWIFTSVVVPCFLGFFFNLSATSTPPTRGRGRGNNAEYVVDPLTFSIVKALISFVVYGQGVNFGGLLNDMSILRLNNAIYGGYKGILTGTAITGLVSIYDAVLRK</sequence>
<evidence type="ECO:0000256" key="5">
    <source>
        <dbReference type="SAM" id="Phobius"/>
    </source>
</evidence>
<feature type="transmembrane region" description="Helical" evidence="5">
    <location>
        <begin position="936"/>
        <end position="958"/>
    </location>
</feature>
<dbReference type="PRINTS" id="PR00385">
    <property type="entry name" value="P450"/>
</dbReference>
<dbReference type="InterPro" id="IPR002401">
    <property type="entry name" value="Cyt_P450_E_grp-I"/>
</dbReference>